<dbReference type="HOGENOM" id="CLU_036715_0_0_0"/>
<organism evidence="2">
    <name type="scientific">Solibacter usitatus (strain Ellin6076)</name>
    <dbReference type="NCBI Taxonomy" id="234267"/>
    <lineage>
        <taxon>Bacteria</taxon>
        <taxon>Pseudomonadati</taxon>
        <taxon>Acidobacteriota</taxon>
        <taxon>Terriglobia</taxon>
        <taxon>Bryobacterales</taxon>
        <taxon>Solibacteraceae</taxon>
        <taxon>Candidatus Solibacter</taxon>
    </lineage>
</organism>
<dbReference type="OrthoDB" id="106771at2"/>
<sequence length="537" mass="56481" precursor="true">MLWSFQETYVTRIWIGLVVAAAGFGQETFHVAGTVVNSQTGQPVKGAVVTVRPRPRLRANTGKPAVMDSPREMLTDTAGRFTADSLAAGTFNIAAEKPGYVTQYSASPSEVTVGPSRDGVAISLSPLGVITGRVTDGDGEPVPYASVRAVASQLSDGRRIYRQVRSVGTDDQGRYRLWNITPGEYYIATAGRTGGTQATVSLTLGEGSGGPPAFAPVYFPSAADRASATPIAIAPGQEFTADLRVRMENSYRIRGTLRGAVPYQAVQVELLRGANDLNATRAVVNSATGRFEVREVVPGSYLLRATQGSDKAEIRGEIPVQVSRADISGVVVELVPGVKVTGVVHVPAASAPESPLGFRAGRYRGVASVVLVPIEEALSDGTPNALADEQGRFAFEGVAAGRYRPRVMAFGGYVVSAVSGTRDLRHGELVVGAGASPEPIEVNVRNDGGAVTVTTEGSQGTLLLAPVDGGEVQLGQAMPAGFQFINLAPGEYRLFLLKDIDKLEYRNPDVLRALRGGVTVRVTAGGNESVVVKEMAQ</sequence>
<dbReference type="InterPro" id="IPR051417">
    <property type="entry name" value="SDr/BOS_complex"/>
</dbReference>
<evidence type="ECO:0000256" key="1">
    <source>
        <dbReference type="ARBA" id="ARBA00022729"/>
    </source>
</evidence>
<protein>
    <recommendedName>
        <fullName evidence="3">Cna B domain protein</fullName>
    </recommendedName>
</protein>
<dbReference type="Gene3D" id="2.60.40.1120">
    <property type="entry name" value="Carboxypeptidase-like, regulatory domain"/>
    <property type="match status" value="2"/>
</dbReference>
<dbReference type="InParanoid" id="Q021J1"/>
<dbReference type="STRING" id="234267.Acid_3425"/>
<evidence type="ECO:0008006" key="3">
    <source>
        <dbReference type="Google" id="ProtNLM"/>
    </source>
</evidence>
<accession>Q021J1</accession>
<dbReference type="AlphaFoldDB" id="Q021J1"/>
<dbReference type="InterPro" id="IPR013784">
    <property type="entry name" value="Carb-bd-like_fold"/>
</dbReference>
<name>Q021J1_SOLUE</name>
<dbReference type="eggNOG" id="COG4932">
    <property type="taxonomic scope" value="Bacteria"/>
</dbReference>
<dbReference type="Pfam" id="PF13620">
    <property type="entry name" value="CarboxypepD_reg"/>
    <property type="match status" value="2"/>
</dbReference>
<proteinExistence type="predicted"/>
<gene>
    <name evidence="2" type="ordered locus">Acid_3425</name>
</gene>
<dbReference type="EMBL" id="CP000473">
    <property type="protein sequence ID" value="ABJ84398.1"/>
    <property type="molecule type" value="Genomic_DNA"/>
</dbReference>
<dbReference type="KEGG" id="sus:Acid_3425"/>
<dbReference type="PANTHER" id="PTHR23303:SF14">
    <property type="entry name" value="BOS COMPLEX SUBUNIT NOMO1-RELATED"/>
    <property type="match status" value="1"/>
</dbReference>
<reference evidence="2" key="1">
    <citation type="submission" date="2006-10" db="EMBL/GenBank/DDBJ databases">
        <title>Complete sequence of Solibacter usitatus Ellin6076.</title>
        <authorList>
            <consortium name="US DOE Joint Genome Institute"/>
            <person name="Copeland A."/>
            <person name="Lucas S."/>
            <person name="Lapidus A."/>
            <person name="Barry K."/>
            <person name="Detter J.C."/>
            <person name="Glavina del Rio T."/>
            <person name="Hammon N."/>
            <person name="Israni S."/>
            <person name="Dalin E."/>
            <person name="Tice H."/>
            <person name="Pitluck S."/>
            <person name="Thompson L.S."/>
            <person name="Brettin T."/>
            <person name="Bruce D."/>
            <person name="Han C."/>
            <person name="Tapia R."/>
            <person name="Gilna P."/>
            <person name="Schmutz J."/>
            <person name="Larimer F."/>
            <person name="Land M."/>
            <person name="Hauser L."/>
            <person name="Kyrpides N."/>
            <person name="Mikhailova N."/>
            <person name="Janssen P.H."/>
            <person name="Kuske C.R."/>
            <person name="Richardson P."/>
        </authorList>
    </citation>
    <scope>NUCLEOTIDE SEQUENCE</scope>
    <source>
        <strain evidence="2">Ellin6076</strain>
    </source>
</reference>
<dbReference type="PANTHER" id="PTHR23303">
    <property type="entry name" value="CARBOXYPEPTIDASE REGULATORY REGION-CONTAINING"/>
    <property type="match status" value="1"/>
</dbReference>
<dbReference type="GO" id="GO:0030246">
    <property type="term" value="F:carbohydrate binding"/>
    <property type="evidence" value="ECO:0007669"/>
    <property type="project" value="InterPro"/>
</dbReference>
<dbReference type="SUPFAM" id="SSF49452">
    <property type="entry name" value="Starch-binding domain-like"/>
    <property type="match status" value="2"/>
</dbReference>
<keyword evidence="1" id="KW-0732">Signal</keyword>
<evidence type="ECO:0000313" key="2">
    <source>
        <dbReference type="EMBL" id="ABJ84398.1"/>
    </source>
</evidence>